<dbReference type="EMBL" id="CAFBQY010000009">
    <property type="protein sequence ID" value="CAB5073972.1"/>
    <property type="molecule type" value="Genomic_DNA"/>
</dbReference>
<evidence type="ECO:0000313" key="3">
    <source>
        <dbReference type="EMBL" id="CAB4805412.1"/>
    </source>
</evidence>
<evidence type="ECO:0000313" key="4">
    <source>
        <dbReference type="EMBL" id="CAB4840175.1"/>
    </source>
</evidence>
<dbReference type="EMBL" id="CAFAAN010000007">
    <property type="protein sequence ID" value="CAB4805412.1"/>
    <property type="molecule type" value="Genomic_DNA"/>
</dbReference>
<evidence type="ECO:0000313" key="8">
    <source>
        <dbReference type="EMBL" id="CAB5073972.1"/>
    </source>
</evidence>
<proteinExistence type="predicted"/>
<dbReference type="EMBL" id="CAFAZW010000003">
    <property type="protein sequence ID" value="CAB4840175.1"/>
    <property type="molecule type" value="Genomic_DNA"/>
</dbReference>
<evidence type="ECO:0000313" key="6">
    <source>
        <dbReference type="EMBL" id="CAB4991299.1"/>
    </source>
</evidence>
<protein>
    <submittedName>
        <fullName evidence="7">Unannotated protein</fullName>
    </submittedName>
</protein>
<dbReference type="Pfam" id="PF04134">
    <property type="entry name" value="DCC1-like"/>
    <property type="match status" value="1"/>
</dbReference>
<gene>
    <name evidence="1" type="ORF">UFOPK2772_00882</name>
    <name evidence="2" type="ORF">UFOPK2850_00455</name>
    <name evidence="3" type="ORF">UFOPK3027_00934</name>
    <name evidence="4" type="ORF">UFOPK3256_00297</name>
    <name evidence="5" type="ORF">UFOPK3827_00762</name>
    <name evidence="6" type="ORF">UFOPK3982_01177</name>
    <name evidence="7" type="ORF">UFOPK4120_00595</name>
    <name evidence="8" type="ORF">UFOPK4404_00957</name>
</gene>
<organism evidence="7">
    <name type="scientific">freshwater metagenome</name>
    <dbReference type="NCBI Taxonomy" id="449393"/>
    <lineage>
        <taxon>unclassified sequences</taxon>
        <taxon>metagenomes</taxon>
        <taxon>ecological metagenomes</taxon>
    </lineage>
</organism>
<dbReference type="AlphaFoldDB" id="A0A6J7QQR4"/>
<dbReference type="EMBL" id="CAFBPO010000005">
    <property type="protein sequence ID" value="CAB5016772.1"/>
    <property type="molecule type" value="Genomic_DNA"/>
</dbReference>
<dbReference type="GO" id="GO:0015035">
    <property type="term" value="F:protein-disulfide reductase activity"/>
    <property type="evidence" value="ECO:0007669"/>
    <property type="project" value="InterPro"/>
</dbReference>
<evidence type="ECO:0000313" key="5">
    <source>
        <dbReference type="EMBL" id="CAB4954151.1"/>
    </source>
</evidence>
<dbReference type="EMBL" id="CAFBNM010000006">
    <property type="protein sequence ID" value="CAB4954151.1"/>
    <property type="molecule type" value="Genomic_DNA"/>
</dbReference>
<dbReference type="EMBL" id="CAEZYT010000052">
    <property type="protein sequence ID" value="CAB4739112.1"/>
    <property type="molecule type" value="Genomic_DNA"/>
</dbReference>
<evidence type="ECO:0000313" key="7">
    <source>
        <dbReference type="EMBL" id="CAB5016772.1"/>
    </source>
</evidence>
<accession>A0A6J7QQR4</accession>
<name>A0A6J7QQR4_9ZZZZ</name>
<reference evidence="7" key="1">
    <citation type="submission" date="2020-05" db="EMBL/GenBank/DDBJ databases">
        <authorList>
            <person name="Chiriac C."/>
            <person name="Salcher M."/>
            <person name="Ghai R."/>
            <person name="Kavagutti S V."/>
        </authorList>
    </citation>
    <scope>NUCLEOTIDE SEQUENCE</scope>
</reference>
<evidence type="ECO:0000313" key="2">
    <source>
        <dbReference type="EMBL" id="CAB4751808.1"/>
    </source>
</evidence>
<sequence>MSKIIVIYDGQCQLCKNSISWVSKKLEISAIDFHTADLAQFGLSAEQCSREVFVITEQHRFSGAQAAAFLLIRRGNRVLSVLITLSGPLGRVVYRWIASHRNSWPVKILSRLLKPR</sequence>
<dbReference type="InterPro" id="IPR007263">
    <property type="entry name" value="DCC1-like"/>
</dbReference>
<dbReference type="EMBL" id="CAEZZH010000004">
    <property type="protein sequence ID" value="CAB4751808.1"/>
    <property type="molecule type" value="Genomic_DNA"/>
</dbReference>
<dbReference type="EMBL" id="CAFBOO010000010">
    <property type="protein sequence ID" value="CAB4991299.1"/>
    <property type="molecule type" value="Genomic_DNA"/>
</dbReference>
<evidence type="ECO:0000313" key="1">
    <source>
        <dbReference type="EMBL" id="CAB4739112.1"/>
    </source>
</evidence>